<dbReference type="SMART" id="SM00855">
    <property type="entry name" value="PGAM"/>
    <property type="match status" value="1"/>
</dbReference>
<dbReference type="Gene3D" id="3.40.50.1240">
    <property type="entry name" value="Phosphoglycerate mutase-like"/>
    <property type="match status" value="1"/>
</dbReference>
<protein>
    <submittedName>
        <fullName evidence="1">Putative phosphoglycerate mutase</fullName>
        <ecNumber evidence="1">5.4.2.12</ecNumber>
    </submittedName>
</protein>
<organism evidence="1 2">
    <name type="scientific">Hansschlegelia beijingensis</name>
    <dbReference type="NCBI Taxonomy" id="1133344"/>
    <lineage>
        <taxon>Bacteria</taxon>
        <taxon>Pseudomonadati</taxon>
        <taxon>Pseudomonadota</taxon>
        <taxon>Alphaproteobacteria</taxon>
        <taxon>Hyphomicrobiales</taxon>
        <taxon>Methylopilaceae</taxon>
        <taxon>Hansschlegelia</taxon>
    </lineage>
</organism>
<evidence type="ECO:0000313" key="2">
    <source>
        <dbReference type="Proteomes" id="UP000528964"/>
    </source>
</evidence>
<accession>A0A7W6CYH4</accession>
<dbReference type="InterPro" id="IPR050275">
    <property type="entry name" value="PGM_Phosphatase"/>
</dbReference>
<dbReference type="EC" id="5.4.2.12" evidence="1"/>
<keyword evidence="2" id="KW-1185">Reference proteome</keyword>
<dbReference type="AlphaFoldDB" id="A0A7W6CYH4"/>
<dbReference type="GO" id="GO:0005737">
    <property type="term" value="C:cytoplasm"/>
    <property type="evidence" value="ECO:0007669"/>
    <property type="project" value="TreeGrafter"/>
</dbReference>
<dbReference type="PANTHER" id="PTHR48100:SF1">
    <property type="entry name" value="HISTIDINE PHOSPHATASE FAMILY PROTEIN-RELATED"/>
    <property type="match status" value="1"/>
</dbReference>
<dbReference type="PANTHER" id="PTHR48100">
    <property type="entry name" value="BROAD-SPECIFICITY PHOSPHATASE YOR283W-RELATED"/>
    <property type="match status" value="1"/>
</dbReference>
<dbReference type="GO" id="GO:0016791">
    <property type="term" value="F:phosphatase activity"/>
    <property type="evidence" value="ECO:0007669"/>
    <property type="project" value="TreeGrafter"/>
</dbReference>
<dbReference type="RefSeq" id="WP_183394387.1">
    <property type="nucleotide sequence ID" value="NZ_JACIDR010000001.1"/>
</dbReference>
<name>A0A7W6CYH4_9HYPH</name>
<dbReference type="InterPro" id="IPR029033">
    <property type="entry name" value="His_PPase_superfam"/>
</dbReference>
<comment type="caution">
    <text evidence="1">The sequence shown here is derived from an EMBL/GenBank/DDBJ whole genome shotgun (WGS) entry which is preliminary data.</text>
</comment>
<dbReference type="SUPFAM" id="SSF53254">
    <property type="entry name" value="Phosphoglycerate mutase-like"/>
    <property type="match status" value="1"/>
</dbReference>
<reference evidence="1 2" key="1">
    <citation type="submission" date="2020-08" db="EMBL/GenBank/DDBJ databases">
        <title>Genomic Encyclopedia of Type Strains, Phase IV (KMG-IV): sequencing the most valuable type-strain genomes for metagenomic binning, comparative biology and taxonomic classification.</title>
        <authorList>
            <person name="Goeker M."/>
        </authorList>
    </citation>
    <scope>NUCLEOTIDE SEQUENCE [LARGE SCALE GENOMIC DNA]</scope>
    <source>
        <strain evidence="1 2">DSM 25481</strain>
    </source>
</reference>
<dbReference type="InterPro" id="IPR013078">
    <property type="entry name" value="His_Pase_superF_clade-1"/>
</dbReference>
<dbReference type="CDD" id="cd07067">
    <property type="entry name" value="HP_PGM_like"/>
    <property type="match status" value="1"/>
</dbReference>
<dbReference type="EMBL" id="JACIDR010000001">
    <property type="protein sequence ID" value="MBB3972609.1"/>
    <property type="molecule type" value="Genomic_DNA"/>
</dbReference>
<keyword evidence="1" id="KW-0413">Isomerase</keyword>
<sequence>MTALFFLVRHGRHRGFGERLLGRTPGVHIDEEGRRQAGRVAPKVAAFAPAAAWGPAAIVASPRERTQDTAAVIGADLGVPVEVDEAFDEIDVGEWAGKRFDELAGDPRWRIWNEDRDHARAPGGETMSEVQARALGGLARLADRYDERIVVVVSHADVIKSVLLSELGMLLGDYWRIDIGPGEFGVLSREPGNFGPVETRR</sequence>
<proteinExistence type="predicted"/>
<gene>
    <name evidence="1" type="ORF">GGR24_001242</name>
</gene>
<dbReference type="GO" id="GO:0004619">
    <property type="term" value="F:phosphoglycerate mutase activity"/>
    <property type="evidence" value="ECO:0007669"/>
    <property type="project" value="UniProtKB-EC"/>
</dbReference>
<dbReference type="Pfam" id="PF00300">
    <property type="entry name" value="His_Phos_1"/>
    <property type="match status" value="1"/>
</dbReference>
<dbReference type="Proteomes" id="UP000528964">
    <property type="component" value="Unassembled WGS sequence"/>
</dbReference>
<evidence type="ECO:0000313" key="1">
    <source>
        <dbReference type="EMBL" id="MBB3972609.1"/>
    </source>
</evidence>